<dbReference type="EMBL" id="CAJVCE010000006">
    <property type="protein sequence ID" value="CAG7639082.1"/>
    <property type="molecule type" value="Genomic_DNA"/>
</dbReference>
<proteinExistence type="predicted"/>
<dbReference type="RefSeq" id="WP_218098842.1">
    <property type="nucleotide sequence ID" value="NZ_CAJVCE010000006.1"/>
</dbReference>
<accession>A0ABN7TJK1</accession>
<evidence type="ECO:0000313" key="2">
    <source>
        <dbReference type="Proteomes" id="UP000730618"/>
    </source>
</evidence>
<comment type="caution">
    <text evidence="1">The sequence shown here is derived from an EMBL/GenBank/DDBJ whole genome shotgun (WGS) entry which is preliminary data.</text>
</comment>
<reference evidence="1 2" key="1">
    <citation type="submission" date="2021-06" db="EMBL/GenBank/DDBJ databases">
        <authorList>
            <person name="Criscuolo A."/>
        </authorList>
    </citation>
    <scope>NUCLEOTIDE SEQUENCE [LARGE SCALE GENOMIC DNA]</scope>
    <source>
        <strain evidence="2">CIP 111802</strain>
    </source>
</reference>
<evidence type="ECO:0000313" key="1">
    <source>
        <dbReference type="EMBL" id="CAG7639082.1"/>
    </source>
</evidence>
<organism evidence="1 2">
    <name type="scientific">Paenibacillus allorhizosphaerae</name>
    <dbReference type="NCBI Taxonomy" id="2849866"/>
    <lineage>
        <taxon>Bacteria</taxon>
        <taxon>Bacillati</taxon>
        <taxon>Bacillota</taxon>
        <taxon>Bacilli</taxon>
        <taxon>Bacillales</taxon>
        <taxon>Paenibacillaceae</taxon>
        <taxon>Paenibacillus</taxon>
    </lineage>
</organism>
<protein>
    <recommendedName>
        <fullName evidence="3">Nucleotidyltransferase family protein</fullName>
    </recommendedName>
</protein>
<sequence>MLPDIKNLAVVIEKLEQFHLEYSLGGSGLLHSLGLTGIVRDWDIMTEAPKDRVLEALQNFEVKEIISGDYPFASEYKLLIHDDDPQLEITGRFSIYTRKGLCRIPSLPVSRWNGIHVGSPEAWYVAYALMNRKEKAKLLLSYLKKVGSHQAIINILMNEPLPDEILKEIKSLKSQVAE</sequence>
<dbReference type="Proteomes" id="UP000730618">
    <property type="component" value="Unassembled WGS sequence"/>
</dbReference>
<name>A0ABN7TJK1_9BACL</name>
<keyword evidence="2" id="KW-1185">Reference proteome</keyword>
<gene>
    <name evidence="1" type="ORF">PAECIP111802_02505</name>
</gene>
<evidence type="ECO:0008006" key="3">
    <source>
        <dbReference type="Google" id="ProtNLM"/>
    </source>
</evidence>